<accession>A0A919SJ94</accession>
<dbReference type="GO" id="GO:0003700">
    <property type="term" value="F:DNA-binding transcription factor activity"/>
    <property type="evidence" value="ECO:0007669"/>
    <property type="project" value="TreeGrafter"/>
</dbReference>
<protein>
    <submittedName>
        <fullName evidence="6">TetR family transcriptional regulator</fullName>
    </submittedName>
</protein>
<keyword evidence="2 4" id="KW-0238">DNA-binding</keyword>
<proteinExistence type="predicted"/>
<evidence type="ECO:0000256" key="1">
    <source>
        <dbReference type="ARBA" id="ARBA00023015"/>
    </source>
</evidence>
<keyword evidence="7" id="KW-1185">Reference proteome</keyword>
<feature type="domain" description="HTH tetR-type" evidence="5">
    <location>
        <begin position="10"/>
        <end position="69"/>
    </location>
</feature>
<dbReference type="InterPro" id="IPR050109">
    <property type="entry name" value="HTH-type_TetR-like_transc_reg"/>
</dbReference>
<dbReference type="SUPFAM" id="SSF46689">
    <property type="entry name" value="Homeodomain-like"/>
    <property type="match status" value="1"/>
</dbReference>
<evidence type="ECO:0000259" key="5">
    <source>
        <dbReference type="PROSITE" id="PS50977"/>
    </source>
</evidence>
<dbReference type="RefSeq" id="WP_212998088.1">
    <property type="nucleotide sequence ID" value="NZ_BAAATW010000007.1"/>
</dbReference>
<dbReference type="GO" id="GO:0000976">
    <property type="term" value="F:transcription cis-regulatory region binding"/>
    <property type="evidence" value="ECO:0007669"/>
    <property type="project" value="TreeGrafter"/>
</dbReference>
<comment type="caution">
    <text evidence="6">The sequence shown here is derived from an EMBL/GenBank/DDBJ whole genome shotgun (WGS) entry which is preliminary data.</text>
</comment>
<dbReference type="PANTHER" id="PTHR30055:SF234">
    <property type="entry name" value="HTH-TYPE TRANSCRIPTIONAL REGULATOR BETI"/>
    <property type="match status" value="1"/>
</dbReference>
<dbReference type="InterPro" id="IPR036271">
    <property type="entry name" value="Tet_transcr_reg_TetR-rel_C_sf"/>
</dbReference>
<dbReference type="Proteomes" id="UP000680865">
    <property type="component" value="Unassembled WGS sequence"/>
</dbReference>
<gene>
    <name evidence="6" type="ORF">Aco04nite_33030</name>
</gene>
<dbReference type="EMBL" id="BOQP01000016">
    <property type="protein sequence ID" value="GIM72980.1"/>
    <property type="molecule type" value="Genomic_DNA"/>
</dbReference>
<sequence length="212" mass="22747">MSRQPRADAVRNRERVLAAAAEVFGEAGIDVPMSEVARRAGVGIATLIRNFPARADLVEATFGAAMTDYADTATRAAADSDPWAGFCGFIGYVCRIPQRDRGFAQVLTTMFTGAELLEAQRQRGLREFIRLVRRAKAAGALRADFSPHDLPLILLATGGVMRTQSPALATAQDRLIGYLLQACAASNTTPLPGAPPPRDLYAALEFRRGGQS</sequence>
<dbReference type="PANTHER" id="PTHR30055">
    <property type="entry name" value="HTH-TYPE TRANSCRIPTIONAL REGULATOR RUTR"/>
    <property type="match status" value="1"/>
</dbReference>
<dbReference type="Gene3D" id="1.10.357.10">
    <property type="entry name" value="Tetracycline Repressor, domain 2"/>
    <property type="match status" value="1"/>
</dbReference>
<organism evidence="6 7">
    <name type="scientific">Winogradskya consettensis</name>
    <dbReference type="NCBI Taxonomy" id="113560"/>
    <lineage>
        <taxon>Bacteria</taxon>
        <taxon>Bacillati</taxon>
        <taxon>Actinomycetota</taxon>
        <taxon>Actinomycetes</taxon>
        <taxon>Micromonosporales</taxon>
        <taxon>Micromonosporaceae</taxon>
        <taxon>Winogradskya</taxon>
    </lineage>
</organism>
<evidence type="ECO:0000313" key="6">
    <source>
        <dbReference type="EMBL" id="GIM72980.1"/>
    </source>
</evidence>
<keyword evidence="3" id="KW-0804">Transcription</keyword>
<dbReference type="InterPro" id="IPR001647">
    <property type="entry name" value="HTH_TetR"/>
</dbReference>
<dbReference type="AlphaFoldDB" id="A0A919SJ94"/>
<evidence type="ECO:0000256" key="2">
    <source>
        <dbReference type="ARBA" id="ARBA00023125"/>
    </source>
</evidence>
<dbReference type="PROSITE" id="PS50977">
    <property type="entry name" value="HTH_TETR_2"/>
    <property type="match status" value="1"/>
</dbReference>
<name>A0A919SJ94_9ACTN</name>
<feature type="DNA-binding region" description="H-T-H motif" evidence="4">
    <location>
        <begin position="32"/>
        <end position="51"/>
    </location>
</feature>
<keyword evidence="1" id="KW-0805">Transcription regulation</keyword>
<evidence type="ECO:0000256" key="3">
    <source>
        <dbReference type="ARBA" id="ARBA00023163"/>
    </source>
</evidence>
<reference evidence="6" key="1">
    <citation type="submission" date="2021-03" db="EMBL/GenBank/DDBJ databases">
        <title>Whole genome shotgun sequence of Actinoplanes consettensis NBRC 14913.</title>
        <authorList>
            <person name="Komaki H."/>
            <person name="Tamura T."/>
        </authorList>
    </citation>
    <scope>NUCLEOTIDE SEQUENCE</scope>
    <source>
        <strain evidence="6">NBRC 14913</strain>
    </source>
</reference>
<dbReference type="PRINTS" id="PR00455">
    <property type="entry name" value="HTHTETR"/>
</dbReference>
<evidence type="ECO:0000313" key="7">
    <source>
        <dbReference type="Proteomes" id="UP000680865"/>
    </source>
</evidence>
<dbReference type="SUPFAM" id="SSF48498">
    <property type="entry name" value="Tetracyclin repressor-like, C-terminal domain"/>
    <property type="match status" value="1"/>
</dbReference>
<dbReference type="InterPro" id="IPR009057">
    <property type="entry name" value="Homeodomain-like_sf"/>
</dbReference>
<evidence type="ECO:0000256" key="4">
    <source>
        <dbReference type="PROSITE-ProRule" id="PRU00335"/>
    </source>
</evidence>
<dbReference type="Pfam" id="PF00440">
    <property type="entry name" value="TetR_N"/>
    <property type="match status" value="1"/>
</dbReference>